<dbReference type="AlphaFoldDB" id="T1D4D9"/>
<sequence>MYKEGNLFYLDEKRARDELESDERLVIGILDKLAYNHGSEIKKY</sequence>
<protein>
    <submittedName>
        <fullName evidence="1">Uncharacterized protein</fullName>
    </submittedName>
</protein>
<organism evidence="1 2">
    <name type="scientific">Helicobacter fennelliae MRY12-0050</name>
    <dbReference type="NCBI Taxonomy" id="1325130"/>
    <lineage>
        <taxon>Bacteria</taxon>
        <taxon>Pseudomonadati</taxon>
        <taxon>Campylobacterota</taxon>
        <taxon>Epsilonproteobacteria</taxon>
        <taxon>Campylobacterales</taxon>
        <taxon>Helicobacteraceae</taxon>
        <taxon>Helicobacter</taxon>
    </lineage>
</organism>
<dbReference type="RefSeq" id="WP_023949816.1">
    <property type="nucleotide sequence ID" value="NZ_BASD01000033.1"/>
</dbReference>
<reference evidence="1 2" key="1">
    <citation type="journal article" date="2013" name="Genome Announc.">
        <title>Draft Genome Sequence of Helicobacter fennelliae Strain MRY12-0050, Isolated from a Bacteremia Patient.</title>
        <authorList>
            <person name="Rimbara E."/>
            <person name="Matsui M."/>
            <person name="Mori S."/>
            <person name="Suzuki S."/>
            <person name="Suzuki M."/>
            <person name="Kim H."/>
            <person name="Sekizuka T."/>
            <person name="Kuroda M."/>
            <person name="Shibayama K."/>
        </authorList>
    </citation>
    <scope>NUCLEOTIDE SEQUENCE [LARGE SCALE GENOMIC DNA]</scope>
    <source>
        <strain evidence="1 2">MRY12-0050</strain>
    </source>
</reference>
<gene>
    <name evidence="1" type="ORF">HFN_1315</name>
</gene>
<dbReference type="STRING" id="1325130.HFN_1315"/>
<dbReference type="Proteomes" id="UP000018143">
    <property type="component" value="Unassembled WGS sequence"/>
</dbReference>
<accession>T1D4D9</accession>
<proteinExistence type="predicted"/>
<dbReference type="EMBL" id="BASD01000033">
    <property type="protein sequence ID" value="GAD20071.1"/>
    <property type="molecule type" value="Genomic_DNA"/>
</dbReference>
<name>T1D4D9_9HELI</name>
<evidence type="ECO:0000313" key="2">
    <source>
        <dbReference type="Proteomes" id="UP000018143"/>
    </source>
</evidence>
<evidence type="ECO:0000313" key="1">
    <source>
        <dbReference type="EMBL" id="GAD20071.1"/>
    </source>
</evidence>
<keyword evidence="2" id="KW-1185">Reference proteome</keyword>
<comment type="caution">
    <text evidence="1">The sequence shown here is derived from an EMBL/GenBank/DDBJ whole genome shotgun (WGS) entry which is preliminary data.</text>
</comment>